<dbReference type="Pfam" id="PF00638">
    <property type="entry name" value="Ran_BP1"/>
    <property type="match status" value="1"/>
</dbReference>
<dbReference type="AlphaFoldDB" id="A0A9N8W8T5"/>
<dbReference type="Proteomes" id="UP000789759">
    <property type="component" value="Unassembled WGS sequence"/>
</dbReference>
<organism evidence="5 6">
    <name type="scientific">Cetraspora pellucida</name>
    <dbReference type="NCBI Taxonomy" id="1433469"/>
    <lineage>
        <taxon>Eukaryota</taxon>
        <taxon>Fungi</taxon>
        <taxon>Fungi incertae sedis</taxon>
        <taxon>Mucoromycota</taxon>
        <taxon>Glomeromycotina</taxon>
        <taxon>Glomeromycetes</taxon>
        <taxon>Diversisporales</taxon>
        <taxon>Gigasporaceae</taxon>
        <taxon>Cetraspora</taxon>
    </lineage>
</organism>
<sequence>MVPKVKSREQCREQGRDPGRDPGREQCREKCRDQLITGEENETTRHAIKAKLFYLDSENQWKERGVGILKLNYPKDHVVLRVILNIALFHGMSVERSQEKFVRIFAFEGTSTTPVHFAIKLPDTDAADELYNAIREAIA</sequence>
<keyword evidence="2" id="KW-0539">Nucleus</keyword>
<dbReference type="SMART" id="SM00160">
    <property type="entry name" value="RanBD"/>
    <property type="match status" value="1"/>
</dbReference>
<dbReference type="OrthoDB" id="185618at2759"/>
<dbReference type="PROSITE" id="PS50196">
    <property type="entry name" value="RANBD1"/>
    <property type="match status" value="1"/>
</dbReference>
<keyword evidence="6" id="KW-1185">Reference proteome</keyword>
<reference evidence="5" key="1">
    <citation type="submission" date="2021-06" db="EMBL/GenBank/DDBJ databases">
        <authorList>
            <person name="Kallberg Y."/>
            <person name="Tangrot J."/>
            <person name="Rosling A."/>
        </authorList>
    </citation>
    <scope>NUCLEOTIDE SEQUENCE</scope>
    <source>
        <strain evidence="5">FL966</strain>
    </source>
</reference>
<dbReference type="InterPro" id="IPR045255">
    <property type="entry name" value="RanBP1-like"/>
</dbReference>
<protein>
    <submittedName>
        <fullName evidence="5">1295_t:CDS:1</fullName>
    </submittedName>
</protein>
<evidence type="ECO:0000256" key="1">
    <source>
        <dbReference type="ARBA" id="ARBA00004123"/>
    </source>
</evidence>
<feature type="domain" description="RanBD1" evidence="4">
    <location>
        <begin position="34"/>
        <end position="139"/>
    </location>
</feature>
<dbReference type="EMBL" id="CAJVQA010000442">
    <property type="protein sequence ID" value="CAG8474916.1"/>
    <property type="molecule type" value="Genomic_DNA"/>
</dbReference>
<evidence type="ECO:0000259" key="4">
    <source>
        <dbReference type="PROSITE" id="PS50196"/>
    </source>
</evidence>
<evidence type="ECO:0000256" key="3">
    <source>
        <dbReference type="SAM" id="MobiDB-lite"/>
    </source>
</evidence>
<name>A0A9N8W8T5_9GLOM</name>
<dbReference type="Gene3D" id="2.30.29.30">
    <property type="entry name" value="Pleckstrin-homology domain (PH domain)/Phosphotyrosine-binding domain (PTB)"/>
    <property type="match status" value="1"/>
</dbReference>
<dbReference type="PANTHER" id="PTHR23138">
    <property type="entry name" value="RAN BINDING PROTEIN"/>
    <property type="match status" value="1"/>
</dbReference>
<accession>A0A9N8W8T5</accession>
<evidence type="ECO:0000256" key="2">
    <source>
        <dbReference type="ARBA" id="ARBA00023242"/>
    </source>
</evidence>
<evidence type="ECO:0000313" key="5">
    <source>
        <dbReference type="EMBL" id="CAG8474916.1"/>
    </source>
</evidence>
<dbReference type="InterPro" id="IPR000156">
    <property type="entry name" value="Ran_bind_dom"/>
</dbReference>
<gene>
    <name evidence="5" type="ORF">CPELLU_LOCUS1247</name>
</gene>
<dbReference type="GO" id="GO:0005634">
    <property type="term" value="C:nucleus"/>
    <property type="evidence" value="ECO:0007669"/>
    <property type="project" value="UniProtKB-SubCell"/>
</dbReference>
<proteinExistence type="predicted"/>
<dbReference type="PANTHER" id="PTHR23138:SF142">
    <property type="entry name" value="RAN-BINDING PROTEIN 3B-RELATED"/>
    <property type="match status" value="1"/>
</dbReference>
<evidence type="ECO:0000313" key="6">
    <source>
        <dbReference type="Proteomes" id="UP000789759"/>
    </source>
</evidence>
<feature type="region of interest" description="Disordered" evidence="3">
    <location>
        <begin position="1"/>
        <end position="27"/>
    </location>
</feature>
<comment type="subcellular location">
    <subcellularLocation>
        <location evidence="1">Nucleus</location>
    </subcellularLocation>
</comment>
<comment type="caution">
    <text evidence="5">The sequence shown here is derived from an EMBL/GenBank/DDBJ whole genome shotgun (WGS) entry which is preliminary data.</text>
</comment>
<dbReference type="InterPro" id="IPR011993">
    <property type="entry name" value="PH-like_dom_sf"/>
</dbReference>
<dbReference type="SUPFAM" id="SSF50729">
    <property type="entry name" value="PH domain-like"/>
    <property type="match status" value="1"/>
</dbReference>